<organism evidence="4 5">
    <name type="scientific">Anaeromyxobacter oryzae</name>
    <dbReference type="NCBI Taxonomy" id="2918170"/>
    <lineage>
        <taxon>Bacteria</taxon>
        <taxon>Pseudomonadati</taxon>
        <taxon>Myxococcota</taxon>
        <taxon>Myxococcia</taxon>
        <taxon>Myxococcales</taxon>
        <taxon>Cystobacterineae</taxon>
        <taxon>Anaeromyxobacteraceae</taxon>
        <taxon>Anaeromyxobacter</taxon>
    </lineage>
</organism>
<evidence type="ECO:0000256" key="1">
    <source>
        <dbReference type="ARBA" id="ARBA00022553"/>
    </source>
</evidence>
<accession>A0ABM7WUK1</accession>
<dbReference type="RefSeq" id="WP_248360944.1">
    <property type="nucleotide sequence ID" value="NZ_AP025591.1"/>
</dbReference>
<dbReference type="SMART" id="SM00448">
    <property type="entry name" value="REC"/>
    <property type="match status" value="1"/>
</dbReference>
<sequence length="121" mass="13335">MVRLLVVDDEEDIREAVAEVLHREGFVVETARDGEQALEKATAARVYSAILLDLMMPRMDGWQFRERQRADPTIAGIPVIIVSATVPDRIDADAVLPKPFDAEDLVRTVRSVVAARAAPVA</sequence>
<protein>
    <recommendedName>
        <fullName evidence="3">Response regulatory domain-containing protein</fullName>
    </recommendedName>
</protein>
<dbReference type="Proteomes" id="UP001162891">
    <property type="component" value="Chromosome"/>
</dbReference>
<dbReference type="InterPro" id="IPR050595">
    <property type="entry name" value="Bact_response_regulator"/>
</dbReference>
<dbReference type="PROSITE" id="PS50110">
    <property type="entry name" value="RESPONSE_REGULATORY"/>
    <property type="match status" value="1"/>
</dbReference>
<evidence type="ECO:0000313" key="4">
    <source>
        <dbReference type="EMBL" id="BDG03174.1"/>
    </source>
</evidence>
<feature type="modified residue" description="4-aspartylphosphate" evidence="2">
    <location>
        <position position="53"/>
    </location>
</feature>
<evidence type="ECO:0000256" key="2">
    <source>
        <dbReference type="PROSITE-ProRule" id="PRU00169"/>
    </source>
</evidence>
<evidence type="ECO:0000313" key="5">
    <source>
        <dbReference type="Proteomes" id="UP001162891"/>
    </source>
</evidence>
<gene>
    <name evidence="4" type="ORF">AMOR_21700</name>
</gene>
<dbReference type="SUPFAM" id="SSF52172">
    <property type="entry name" value="CheY-like"/>
    <property type="match status" value="1"/>
</dbReference>
<dbReference type="EMBL" id="AP025591">
    <property type="protein sequence ID" value="BDG03174.1"/>
    <property type="molecule type" value="Genomic_DNA"/>
</dbReference>
<feature type="domain" description="Response regulatory" evidence="3">
    <location>
        <begin position="3"/>
        <end position="113"/>
    </location>
</feature>
<dbReference type="PANTHER" id="PTHR44591:SF3">
    <property type="entry name" value="RESPONSE REGULATORY DOMAIN-CONTAINING PROTEIN"/>
    <property type="match status" value="1"/>
</dbReference>
<proteinExistence type="predicted"/>
<keyword evidence="5" id="KW-1185">Reference proteome</keyword>
<keyword evidence="1 2" id="KW-0597">Phosphoprotein</keyword>
<dbReference type="Pfam" id="PF00072">
    <property type="entry name" value="Response_reg"/>
    <property type="match status" value="1"/>
</dbReference>
<dbReference type="Gene3D" id="3.40.50.2300">
    <property type="match status" value="1"/>
</dbReference>
<dbReference type="PANTHER" id="PTHR44591">
    <property type="entry name" value="STRESS RESPONSE REGULATOR PROTEIN 1"/>
    <property type="match status" value="1"/>
</dbReference>
<name>A0ABM7WUK1_9BACT</name>
<evidence type="ECO:0000259" key="3">
    <source>
        <dbReference type="PROSITE" id="PS50110"/>
    </source>
</evidence>
<reference evidence="5" key="1">
    <citation type="journal article" date="2022" name="Int. J. Syst. Evol. Microbiol.">
        <title>Anaeromyxobacter oryzae sp. nov., Anaeromyxobacter diazotrophicus sp. nov. and Anaeromyxobacter paludicola sp. nov., isolated from paddy soils.</title>
        <authorList>
            <person name="Itoh H."/>
            <person name="Xu Z."/>
            <person name="Mise K."/>
            <person name="Masuda Y."/>
            <person name="Ushijima N."/>
            <person name="Hayakawa C."/>
            <person name="Shiratori Y."/>
            <person name="Senoo K."/>
        </authorList>
    </citation>
    <scope>NUCLEOTIDE SEQUENCE [LARGE SCALE GENOMIC DNA]</scope>
    <source>
        <strain evidence="5">Red232</strain>
    </source>
</reference>
<dbReference type="InterPro" id="IPR001789">
    <property type="entry name" value="Sig_transdc_resp-reg_receiver"/>
</dbReference>
<dbReference type="InterPro" id="IPR011006">
    <property type="entry name" value="CheY-like_superfamily"/>
</dbReference>